<dbReference type="SUPFAM" id="SSF53474">
    <property type="entry name" value="alpha/beta-Hydrolases"/>
    <property type="match status" value="1"/>
</dbReference>
<protein>
    <recommendedName>
        <fullName evidence="2">Carboxypeptidase</fullName>
        <ecNumber evidence="2">3.4.16.-</ecNumber>
    </recommendedName>
</protein>
<reference evidence="3" key="1">
    <citation type="submission" date="2020-07" db="EMBL/GenBank/DDBJ databases">
        <title>Genome sequence and genetic diversity analysis of an under-domesticated orphan crop, white fonio (Digitaria exilis).</title>
        <authorList>
            <person name="Bennetzen J.L."/>
            <person name="Chen S."/>
            <person name="Ma X."/>
            <person name="Wang X."/>
            <person name="Yssel A.E.J."/>
            <person name="Chaluvadi S.R."/>
            <person name="Johnson M."/>
            <person name="Gangashetty P."/>
            <person name="Hamidou F."/>
            <person name="Sanogo M.D."/>
            <person name="Zwaenepoel A."/>
            <person name="Wallace J."/>
            <person name="Van De Peer Y."/>
            <person name="Van Deynze A."/>
        </authorList>
    </citation>
    <scope>NUCLEOTIDE SEQUENCE</scope>
    <source>
        <tissue evidence="3">Leaves</tissue>
    </source>
</reference>
<dbReference type="Pfam" id="PF00450">
    <property type="entry name" value="Peptidase_S10"/>
    <property type="match status" value="1"/>
</dbReference>
<dbReference type="Proteomes" id="UP000636709">
    <property type="component" value="Unassembled WGS sequence"/>
</dbReference>
<gene>
    <name evidence="3" type="ORF">HU200_028810</name>
</gene>
<comment type="similarity">
    <text evidence="1 2">Belongs to the peptidase S10 family.</text>
</comment>
<proteinExistence type="inferred from homology"/>
<organism evidence="3 4">
    <name type="scientific">Digitaria exilis</name>
    <dbReference type="NCBI Taxonomy" id="1010633"/>
    <lineage>
        <taxon>Eukaryota</taxon>
        <taxon>Viridiplantae</taxon>
        <taxon>Streptophyta</taxon>
        <taxon>Embryophyta</taxon>
        <taxon>Tracheophyta</taxon>
        <taxon>Spermatophyta</taxon>
        <taxon>Magnoliopsida</taxon>
        <taxon>Liliopsida</taxon>
        <taxon>Poales</taxon>
        <taxon>Poaceae</taxon>
        <taxon>PACMAD clade</taxon>
        <taxon>Panicoideae</taxon>
        <taxon>Panicodae</taxon>
        <taxon>Paniceae</taxon>
        <taxon>Anthephorinae</taxon>
        <taxon>Digitaria</taxon>
    </lineage>
</organism>
<keyword evidence="2" id="KW-0121">Carboxypeptidase</keyword>
<keyword evidence="2" id="KW-0645">Protease</keyword>
<dbReference type="InterPro" id="IPR018202">
    <property type="entry name" value="Ser_caboxypep_ser_AS"/>
</dbReference>
<dbReference type="PRINTS" id="PR00724">
    <property type="entry name" value="CRBOXYPTASEC"/>
</dbReference>
<keyword evidence="4" id="KW-1185">Reference proteome</keyword>
<dbReference type="InterPro" id="IPR001563">
    <property type="entry name" value="Peptidase_S10"/>
</dbReference>
<name>A0A835BW23_9POAL</name>
<dbReference type="GO" id="GO:0006508">
    <property type="term" value="P:proteolysis"/>
    <property type="evidence" value="ECO:0007669"/>
    <property type="project" value="UniProtKB-KW"/>
</dbReference>
<comment type="caution">
    <text evidence="3">The sequence shown here is derived from an EMBL/GenBank/DDBJ whole genome shotgun (WGS) entry which is preliminary data.</text>
</comment>
<dbReference type="Gene3D" id="3.40.50.1820">
    <property type="entry name" value="alpha/beta hydrolase"/>
    <property type="match status" value="1"/>
</dbReference>
<dbReference type="PANTHER" id="PTHR11802">
    <property type="entry name" value="SERINE PROTEASE FAMILY S10 SERINE CARBOXYPEPTIDASE"/>
    <property type="match status" value="1"/>
</dbReference>
<evidence type="ECO:0000313" key="4">
    <source>
        <dbReference type="Proteomes" id="UP000636709"/>
    </source>
</evidence>
<dbReference type="EC" id="3.4.16.-" evidence="2"/>
<dbReference type="InterPro" id="IPR029058">
    <property type="entry name" value="AB_hydrolase_fold"/>
</dbReference>
<keyword evidence="2" id="KW-0378">Hydrolase</keyword>
<dbReference type="EMBL" id="JACEFO010001742">
    <property type="protein sequence ID" value="KAF8713020.1"/>
    <property type="molecule type" value="Genomic_DNA"/>
</dbReference>
<dbReference type="PROSITE" id="PS00131">
    <property type="entry name" value="CARBOXYPEPT_SER_SER"/>
    <property type="match status" value="1"/>
</dbReference>
<dbReference type="GO" id="GO:0004185">
    <property type="term" value="F:serine-type carboxypeptidase activity"/>
    <property type="evidence" value="ECO:0007669"/>
    <property type="project" value="UniProtKB-UniRule"/>
</dbReference>
<evidence type="ECO:0000313" key="3">
    <source>
        <dbReference type="EMBL" id="KAF8713020.1"/>
    </source>
</evidence>
<dbReference type="OrthoDB" id="443318at2759"/>
<sequence>MAPPLRIVIIVFIAVAVLLSLFSIFETSFPFSLHAKVFPKQALPTRSGYLPIPPTNASLFFVFYEATDPITPPSSTPLLLWLQGGPGCSGLVGNFFELGPFFVNPDGASLSRNPFSWNRRFGLLFVDSPLGTGFSAAASPADIPTGQPAIAAHILSALQSFLSLDRSFRSRPLFLAGESYAGKYIPVAASHILDVNPTLPEHRRVNLVGVAIGNGFTHPVVQVATHADRAYSAGLINARQRSELAVMQEEAVSLTTAERWVESAAAKERVLSVLQTMTGLATLYDVARQRPYQTGHVVVFLNRPEVKAALGVRRGDARWAMCSGEVRTAMEADVMKSALPEMETILMRRRGTRVLLYQGVRDLMDTVAATEAWMGELRWGGLRAFLDAERVVWRLDGGELPGGELAGYVQRSGMLTHVVVHGTGHMVPVDNGRAAQEMIERWVLEAVLPRRSRGGNGGTRGAGPPL</sequence>
<evidence type="ECO:0000256" key="2">
    <source>
        <dbReference type="RuleBase" id="RU361156"/>
    </source>
</evidence>
<dbReference type="AlphaFoldDB" id="A0A835BW23"/>
<evidence type="ECO:0000256" key="1">
    <source>
        <dbReference type="ARBA" id="ARBA00009431"/>
    </source>
</evidence>
<dbReference type="PANTHER" id="PTHR11802:SF454">
    <property type="entry name" value="SERINE CARBOXYPEPTIDASE-LIKE 50"/>
    <property type="match status" value="1"/>
</dbReference>
<accession>A0A835BW23</accession>